<feature type="transmembrane region" description="Helical" evidence="1">
    <location>
        <begin position="68"/>
        <end position="88"/>
    </location>
</feature>
<keyword evidence="1" id="KW-0812">Transmembrane</keyword>
<keyword evidence="1" id="KW-1133">Transmembrane helix</keyword>
<evidence type="ECO:0000256" key="1">
    <source>
        <dbReference type="SAM" id="Phobius"/>
    </source>
</evidence>
<keyword evidence="4" id="KW-1185">Reference proteome</keyword>
<feature type="transmembrane region" description="Helical" evidence="1">
    <location>
        <begin position="111"/>
        <end position="129"/>
    </location>
</feature>
<evidence type="ECO:0000313" key="4">
    <source>
        <dbReference type="Proteomes" id="UP000198510"/>
    </source>
</evidence>
<protein>
    <submittedName>
        <fullName evidence="3">Uncharacterized protein</fullName>
    </submittedName>
</protein>
<keyword evidence="1" id="KW-0472">Membrane</keyword>
<dbReference type="STRING" id="1075417.SAMN05421823_102585"/>
<feature type="signal peptide" evidence="2">
    <location>
        <begin position="1"/>
        <end position="19"/>
    </location>
</feature>
<dbReference type="RefSeq" id="WP_089680365.1">
    <property type="nucleotide sequence ID" value="NZ_FNFO01000002.1"/>
</dbReference>
<dbReference type="AlphaFoldDB" id="A0A1G9BDF5"/>
<accession>A0A1G9BDF5</accession>
<proteinExistence type="predicted"/>
<gene>
    <name evidence="3" type="ORF">SAMN05421823_102585</name>
</gene>
<keyword evidence="2" id="KW-0732">Signal</keyword>
<dbReference type="EMBL" id="FNFO01000002">
    <property type="protein sequence ID" value="SDK37507.1"/>
    <property type="molecule type" value="Genomic_DNA"/>
</dbReference>
<feature type="transmembrane region" description="Helical" evidence="1">
    <location>
        <begin position="150"/>
        <end position="168"/>
    </location>
</feature>
<sequence length="195" mass="22225">MKNILLSGLAALLSLSTKAQNLAQFNAGRQRLERLTTLSLGTWSVGNLAVNGLMLRQSTGEAREFHRMNVYWNLVNLAFVGAGVYQWLRAQPPASYSMAETFAMQQRMEKLLLFNAGLDVGYIATGLYLRERANNEENHQVRWRGYGRALILQGGFLLLFDSTMFFFFNRHGRQLNVWLQRVEPAPTGTGFLWKF</sequence>
<dbReference type="Pfam" id="PF22503">
    <property type="entry name" value="DUF6992"/>
    <property type="match status" value="1"/>
</dbReference>
<name>A0A1G9BDF5_9BACT</name>
<dbReference type="InterPro" id="IPR054261">
    <property type="entry name" value="DUF6992"/>
</dbReference>
<evidence type="ECO:0000313" key="3">
    <source>
        <dbReference type="EMBL" id="SDK37507.1"/>
    </source>
</evidence>
<dbReference type="OrthoDB" id="1122568at2"/>
<organism evidence="3 4">
    <name type="scientific">Catalinimonas alkaloidigena</name>
    <dbReference type="NCBI Taxonomy" id="1075417"/>
    <lineage>
        <taxon>Bacteria</taxon>
        <taxon>Pseudomonadati</taxon>
        <taxon>Bacteroidota</taxon>
        <taxon>Cytophagia</taxon>
        <taxon>Cytophagales</taxon>
        <taxon>Catalimonadaceae</taxon>
        <taxon>Catalinimonas</taxon>
    </lineage>
</organism>
<evidence type="ECO:0000256" key="2">
    <source>
        <dbReference type="SAM" id="SignalP"/>
    </source>
</evidence>
<feature type="chain" id="PRO_5011518170" evidence="2">
    <location>
        <begin position="20"/>
        <end position="195"/>
    </location>
</feature>
<dbReference type="Proteomes" id="UP000198510">
    <property type="component" value="Unassembled WGS sequence"/>
</dbReference>
<reference evidence="3 4" key="1">
    <citation type="submission" date="2016-10" db="EMBL/GenBank/DDBJ databases">
        <authorList>
            <person name="de Groot N.N."/>
        </authorList>
    </citation>
    <scope>NUCLEOTIDE SEQUENCE [LARGE SCALE GENOMIC DNA]</scope>
    <source>
        <strain evidence="3 4">DSM 25186</strain>
    </source>
</reference>